<dbReference type="Proteomes" id="UP001396898">
    <property type="component" value="Unassembled WGS sequence"/>
</dbReference>
<keyword evidence="2" id="KW-1185">Reference proteome</keyword>
<accession>A0ABR1SSG4</accession>
<comment type="caution">
    <text evidence="1">The sequence shown here is derived from an EMBL/GenBank/DDBJ whole genome shotgun (WGS) entry which is preliminary data.</text>
</comment>
<reference evidence="1 2" key="1">
    <citation type="submission" date="2023-01" db="EMBL/GenBank/DDBJ databases">
        <title>Analysis of 21 Apiospora genomes using comparative genomics revels a genus with tremendous synthesis potential of carbohydrate active enzymes and secondary metabolites.</title>
        <authorList>
            <person name="Sorensen T."/>
        </authorList>
    </citation>
    <scope>NUCLEOTIDE SEQUENCE [LARGE SCALE GENOMIC DNA]</scope>
    <source>
        <strain evidence="1 2">CBS 20057</strain>
    </source>
</reference>
<gene>
    <name evidence="1" type="ORF">PG991_000606</name>
</gene>
<proteinExistence type="predicted"/>
<dbReference type="EMBL" id="JAQQWI010000002">
    <property type="protein sequence ID" value="KAK8037260.1"/>
    <property type="molecule type" value="Genomic_DNA"/>
</dbReference>
<sequence>MYSLQLIREGRHPLAKRCWLADGTDVLEGIWSKWPGSVDLESVRRVGENMLDCLKRMESLLEVLMQDDLLTRLYSEGRGLVEVNQGMAGVLDQIAHKLP</sequence>
<organism evidence="1 2">
    <name type="scientific">Apiospora marii</name>
    <dbReference type="NCBI Taxonomy" id="335849"/>
    <lineage>
        <taxon>Eukaryota</taxon>
        <taxon>Fungi</taxon>
        <taxon>Dikarya</taxon>
        <taxon>Ascomycota</taxon>
        <taxon>Pezizomycotina</taxon>
        <taxon>Sordariomycetes</taxon>
        <taxon>Xylariomycetidae</taxon>
        <taxon>Amphisphaeriales</taxon>
        <taxon>Apiosporaceae</taxon>
        <taxon>Apiospora</taxon>
    </lineage>
</organism>
<evidence type="ECO:0000313" key="1">
    <source>
        <dbReference type="EMBL" id="KAK8037260.1"/>
    </source>
</evidence>
<evidence type="ECO:0000313" key="2">
    <source>
        <dbReference type="Proteomes" id="UP001396898"/>
    </source>
</evidence>
<protein>
    <submittedName>
        <fullName evidence="1">Uncharacterized protein</fullName>
    </submittedName>
</protein>
<name>A0ABR1SSG4_9PEZI</name>